<feature type="signal peptide" evidence="1">
    <location>
        <begin position="1"/>
        <end position="20"/>
    </location>
</feature>
<dbReference type="Proteomes" id="UP001426770">
    <property type="component" value="Unassembled WGS sequence"/>
</dbReference>
<dbReference type="Pfam" id="PF25976">
    <property type="entry name" value="LpqB_N"/>
    <property type="match status" value="1"/>
</dbReference>
<keyword evidence="4" id="KW-1185">Reference proteome</keyword>
<evidence type="ECO:0000259" key="2">
    <source>
        <dbReference type="SMART" id="SM00909"/>
    </source>
</evidence>
<accession>A0ABP9WJD0</accession>
<evidence type="ECO:0000313" key="3">
    <source>
        <dbReference type="EMBL" id="GAA5519704.1"/>
    </source>
</evidence>
<proteinExistence type="predicted"/>
<dbReference type="InterPro" id="IPR019606">
    <property type="entry name" value="GerMN"/>
</dbReference>
<dbReference type="RefSeq" id="WP_286215225.1">
    <property type="nucleotide sequence ID" value="NZ_AP027736.1"/>
</dbReference>
<dbReference type="InterPro" id="IPR059026">
    <property type="entry name" value="LpqB_N"/>
</dbReference>
<organism evidence="3 4">
    <name type="scientific">Demequina sediminis</name>
    <dbReference type="NCBI Taxonomy" id="1930058"/>
    <lineage>
        <taxon>Bacteria</taxon>
        <taxon>Bacillati</taxon>
        <taxon>Actinomycetota</taxon>
        <taxon>Actinomycetes</taxon>
        <taxon>Micrococcales</taxon>
        <taxon>Demequinaceae</taxon>
        <taxon>Demequina</taxon>
    </lineage>
</organism>
<dbReference type="EMBL" id="BAABRR010000012">
    <property type="protein sequence ID" value="GAA5519704.1"/>
    <property type="molecule type" value="Genomic_DNA"/>
</dbReference>
<keyword evidence="3" id="KW-0449">Lipoprotein</keyword>
<dbReference type="PROSITE" id="PS51257">
    <property type="entry name" value="PROKAR_LIPOPROTEIN"/>
    <property type="match status" value="1"/>
</dbReference>
<feature type="domain" description="GerMN" evidence="2">
    <location>
        <begin position="200"/>
        <end position="289"/>
    </location>
</feature>
<feature type="chain" id="PRO_5046496784" evidence="1">
    <location>
        <begin position="21"/>
        <end position="575"/>
    </location>
</feature>
<keyword evidence="1" id="KW-0732">Signal</keyword>
<name>A0ABP9WJD0_9MICO</name>
<evidence type="ECO:0000313" key="4">
    <source>
        <dbReference type="Proteomes" id="UP001426770"/>
    </source>
</evidence>
<reference evidence="3 4" key="1">
    <citation type="submission" date="2024-02" db="EMBL/GenBank/DDBJ databases">
        <title>Lysinimicrobium sediminis NBRC 112286.</title>
        <authorList>
            <person name="Ichikawa N."/>
            <person name="Katano-Makiyama Y."/>
            <person name="Hidaka K."/>
        </authorList>
    </citation>
    <scope>NUCLEOTIDE SEQUENCE [LARGE SCALE GENOMIC DNA]</scope>
    <source>
        <strain evidence="3 4">NBRC 112286</strain>
    </source>
</reference>
<dbReference type="Pfam" id="PF10646">
    <property type="entry name" value="Germane"/>
    <property type="match status" value="1"/>
</dbReference>
<dbReference type="SMART" id="SM00909">
    <property type="entry name" value="Germane"/>
    <property type="match status" value="1"/>
</dbReference>
<gene>
    <name evidence="3" type="primary">lpqB</name>
    <name evidence="3" type="ORF">Lsed01_02157</name>
</gene>
<protein>
    <submittedName>
        <fullName evidence="3">Lipoprotein LpqB</fullName>
    </submittedName>
</protein>
<evidence type="ECO:0000256" key="1">
    <source>
        <dbReference type="SAM" id="SignalP"/>
    </source>
</evidence>
<dbReference type="Pfam" id="PF10647">
    <property type="entry name" value="Gmad1"/>
    <property type="match status" value="1"/>
</dbReference>
<dbReference type="InterPro" id="IPR018910">
    <property type="entry name" value="LpqB_C"/>
</dbReference>
<sequence>MNIRLAALCAAVALALGACASIPTTGPVNEGSGEVEGAEPFVPFAEGPRPGDGVNAIVSGFIRASAAGFASDFSVAREYLTAEASAEWDPVARITVFDSGALTPDYDEAAGRVTYAVPVAAWIDDAGRMVEAEAETQTTLEFQVTQDDSGEWRISNLEDGALLAEATFNRVFLSVPLIFTSQDLTTAVPEQRWLPQSNVATWAARELVAGPSPWLTNAVHTGFPAGSALQVDSVVVTEGLARVQLTAQSAGSLEDRALAEQQLRLTLSALPGVRDVEVTAGGVPLVAEPSDTLAREPVPESVAAVFVQGRLGMWDGDDMWAVPAERGALPAGANALATSYSGTRVAFRLGDSSIVTTDALTGGTDTLEPYDPEAAVPDVAMDVSTVIEGEELLPPSFDRHGWLWTGERSLPETITVAAPGADPITLEARWLAGRTVLEMVPSRDGARVLVVSRAGAQTVVEVAAVVRSQDGAPLSVGEPLRIGANIGVVVDAIWVDDVSVALLGSSDGADSTPLWVVSVGGRTTQDAAVPDAVAISARHGDRSITLVSADGTVRERAGTGWSGVGSGVSELAYAG</sequence>
<comment type="caution">
    <text evidence="3">The sequence shown here is derived from an EMBL/GenBank/DDBJ whole genome shotgun (WGS) entry which is preliminary data.</text>
</comment>